<keyword evidence="3" id="KW-1185">Reference proteome</keyword>
<feature type="compositionally biased region" description="Basic residues" evidence="1">
    <location>
        <begin position="187"/>
        <end position="196"/>
    </location>
</feature>
<dbReference type="Proteomes" id="UP001054945">
    <property type="component" value="Unassembled WGS sequence"/>
</dbReference>
<feature type="compositionally biased region" description="Basic and acidic residues" evidence="1">
    <location>
        <begin position="220"/>
        <end position="232"/>
    </location>
</feature>
<feature type="region of interest" description="Disordered" evidence="1">
    <location>
        <begin position="23"/>
        <end position="60"/>
    </location>
</feature>
<protein>
    <submittedName>
        <fullName evidence="2">Uncharacterized protein</fullName>
    </submittedName>
</protein>
<evidence type="ECO:0000313" key="3">
    <source>
        <dbReference type="Proteomes" id="UP001054945"/>
    </source>
</evidence>
<dbReference type="EMBL" id="BPLR01002782">
    <property type="protein sequence ID" value="GIX77690.1"/>
    <property type="molecule type" value="Genomic_DNA"/>
</dbReference>
<gene>
    <name evidence="2" type="primary">AVEN_238690_1</name>
    <name evidence="2" type="ORF">CEXT_271721</name>
</gene>
<comment type="caution">
    <text evidence="2">The sequence shown here is derived from an EMBL/GenBank/DDBJ whole genome shotgun (WGS) entry which is preliminary data.</text>
</comment>
<feature type="compositionally biased region" description="Basic and acidic residues" evidence="1">
    <location>
        <begin position="41"/>
        <end position="51"/>
    </location>
</feature>
<reference evidence="2 3" key="1">
    <citation type="submission" date="2021-06" db="EMBL/GenBank/DDBJ databases">
        <title>Caerostris extrusa draft genome.</title>
        <authorList>
            <person name="Kono N."/>
            <person name="Arakawa K."/>
        </authorList>
    </citation>
    <scope>NUCLEOTIDE SEQUENCE [LARGE SCALE GENOMIC DNA]</scope>
</reference>
<feature type="compositionally biased region" description="Polar residues" evidence="1">
    <location>
        <begin position="292"/>
        <end position="306"/>
    </location>
</feature>
<feature type="compositionally biased region" description="Basic residues" evidence="1">
    <location>
        <begin position="261"/>
        <end position="280"/>
    </location>
</feature>
<accession>A0AAV4N1F5</accession>
<proteinExistence type="predicted"/>
<evidence type="ECO:0000256" key="1">
    <source>
        <dbReference type="SAM" id="MobiDB-lite"/>
    </source>
</evidence>
<organism evidence="2 3">
    <name type="scientific">Caerostris extrusa</name>
    <name type="common">Bark spider</name>
    <name type="synonym">Caerostris bankana</name>
    <dbReference type="NCBI Taxonomy" id="172846"/>
    <lineage>
        <taxon>Eukaryota</taxon>
        <taxon>Metazoa</taxon>
        <taxon>Ecdysozoa</taxon>
        <taxon>Arthropoda</taxon>
        <taxon>Chelicerata</taxon>
        <taxon>Arachnida</taxon>
        <taxon>Araneae</taxon>
        <taxon>Araneomorphae</taxon>
        <taxon>Entelegynae</taxon>
        <taxon>Araneoidea</taxon>
        <taxon>Araneidae</taxon>
        <taxon>Caerostris</taxon>
    </lineage>
</organism>
<feature type="region of interest" description="Disordered" evidence="1">
    <location>
        <begin position="186"/>
        <end position="352"/>
    </location>
</feature>
<evidence type="ECO:0000313" key="2">
    <source>
        <dbReference type="EMBL" id="GIX77690.1"/>
    </source>
</evidence>
<sequence length="352" mass="39299">MLGIWHLLLSAYRLKHPPSARHQFISIAPGPTSEANTGQKGDGRQRKEPPGEKGNASDVGNMAPATLSLLIEAPPSARHQFISIPPWHTSEANTGLAAGERTPGEKGSASDVGNMAPATLSLSIEAPPSARHQFISTSNPPLAHFRSKYWKNFENGKVYSHKMPNEKSGGQTHAARKAVVGEERLLHSHHRDKKMKAGALQATDSKPIRSKNPERHHRKSIEEEMHLRPLNERHHKFPNPALLDKMNDGVPPDSKISKQSLLKRGRVNNHRRQRGRRLKRNRSDQKKLMLLDNNSEINSGDPNLNNKAKHATTKKPNNFSGPKSNSFKEGIQNNPNQQFPKDEFPSKMSSYW</sequence>
<name>A0AAV4N1F5_CAEEX</name>
<dbReference type="AlphaFoldDB" id="A0AAV4N1F5"/>
<feature type="compositionally biased region" description="Polar residues" evidence="1">
    <location>
        <begin position="314"/>
        <end position="339"/>
    </location>
</feature>
<feature type="region of interest" description="Disordered" evidence="1">
    <location>
        <begin position="92"/>
        <end position="112"/>
    </location>
</feature>